<dbReference type="GO" id="GO:0016494">
    <property type="term" value="F:C-X-C chemokine receptor activity"/>
    <property type="evidence" value="ECO:0007669"/>
    <property type="project" value="Ensembl"/>
</dbReference>
<dbReference type="VGNC" id="VGNC:106757">
    <property type="gene designation" value="GPR25"/>
</dbReference>
<evidence type="ECO:0000256" key="3">
    <source>
        <dbReference type="ARBA" id="ARBA00022989"/>
    </source>
</evidence>
<dbReference type="InterPro" id="IPR050119">
    <property type="entry name" value="CCR1-9-like"/>
</dbReference>
<evidence type="ECO:0000256" key="8">
    <source>
        <dbReference type="ARBA" id="ARBA00035627"/>
    </source>
</evidence>
<feature type="domain" description="G-protein coupled receptors family 1 profile" evidence="13">
    <location>
        <begin position="60"/>
        <end position="312"/>
    </location>
</feature>
<evidence type="ECO:0000256" key="9">
    <source>
        <dbReference type="ARBA" id="ARBA00067950"/>
    </source>
</evidence>
<sequence length="374" mass="39483">MRPTEPWSPSAGTAPWDYYSGSGAPDELEPEELCAARDLPYSHAYIPALYLAAFAVGLPGNAFVLWLLSGARGRRRLVDTFVQHLAAADLGFVLTLPLWAAAAARGGRWPFGEGLCKLSSFALAGTRCAGALLLAGLSVDRYLAVGRPLAARSPRSRRCALAACAGVWAAALAAGLPSLAFRRLRPLPGQDRGSQCGEESSDAFQGLSLLLLLLTLVLPLAVTVVCYCRVSRRLRGPPHLGRARSRSLRIILAVEGAFVGSWLPFCALRAVFHLASLGALPLPCRLLLALRWGLTVATCLAFVNSCANPLIYLLLDRSFRAQLRQRGACGRADRPARGSSSASSLSGEDGSPFRSPARAGGRAQTASAPSAVGP</sequence>
<dbReference type="GeneID" id="107133259"/>
<dbReference type="Bgee" id="ENSBTAG00000053928">
    <property type="expression patterns" value="Expressed in blood and 28 other cell types or tissues"/>
</dbReference>
<dbReference type="PRINTS" id="PR00237">
    <property type="entry name" value="GPCRRHODOPSN"/>
</dbReference>
<feature type="compositionally biased region" description="Low complexity" evidence="11">
    <location>
        <begin position="337"/>
        <end position="352"/>
    </location>
</feature>
<reference evidence="14" key="1">
    <citation type="submission" date="2018-03" db="EMBL/GenBank/DDBJ databases">
        <title>ARS-UCD1.2.</title>
        <authorList>
            <person name="Rosen B.D."/>
            <person name="Bickhart D.M."/>
            <person name="Koren S."/>
            <person name="Schnabel R.D."/>
            <person name="Hall R."/>
            <person name="Zimin A."/>
            <person name="Dreischer C."/>
            <person name="Schultheiss S."/>
            <person name="Schroeder S.G."/>
            <person name="Elsik C.G."/>
            <person name="Couldrey C."/>
            <person name="Liu G.E."/>
            <person name="Van Tassell C.P."/>
            <person name="Phillippy A.M."/>
            <person name="Smith T.P.L."/>
            <person name="Medrano J.F."/>
        </authorList>
    </citation>
    <scope>NUCLEOTIDE SEQUENCE [LARGE SCALE GENOMIC DNA]</scope>
    <source>
        <strain evidence="14">Hereford</strain>
    </source>
</reference>
<dbReference type="PROSITE" id="PS50262">
    <property type="entry name" value="G_PROTEIN_RECEP_F1_2"/>
    <property type="match status" value="1"/>
</dbReference>
<dbReference type="SMR" id="A0A3Q1MCI3"/>
<dbReference type="Reactome" id="R-BTA-418555">
    <property type="pathway name" value="G alpha (s) signalling events"/>
</dbReference>
<name>A0A3Q1MCI3_BOVIN</name>
<dbReference type="Proteomes" id="UP000009136">
    <property type="component" value="Chromosome 16"/>
</dbReference>
<dbReference type="FunFam" id="1.20.1070.10:FF:000276">
    <property type="entry name" value="G protein-coupled receptor 25"/>
    <property type="match status" value="1"/>
</dbReference>
<feature type="transmembrane region" description="Helical" evidence="12">
    <location>
        <begin position="121"/>
        <end position="139"/>
    </location>
</feature>
<dbReference type="GO" id="GO:0007186">
    <property type="term" value="P:G protein-coupled receptor signaling pathway"/>
    <property type="evidence" value="ECO:0000318"/>
    <property type="project" value="GO_Central"/>
</dbReference>
<dbReference type="GO" id="GO:0048247">
    <property type="term" value="P:lymphocyte chemotaxis"/>
    <property type="evidence" value="ECO:0007669"/>
    <property type="project" value="Ensembl"/>
</dbReference>
<dbReference type="InParanoid" id="A0A3Q1MCI3"/>
<dbReference type="InterPro" id="IPR017452">
    <property type="entry name" value="GPCR_Rhodpsn_7TM"/>
</dbReference>
<evidence type="ECO:0000256" key="10">
    <source>
        <dbReference type="RuleBase" id="RU000688"/>
    </source>
</evidence>
<organism evidence="14 15">
    <name type="scientific">Bos taurus</name>
    <name type="common">Bovine</name>
    <dbReference type="NCBI Taxonomy" id="9913"/>
    <lineage>
        <taxon>Eukaryota</taxon>
        <taxon>Metazoa</taxon>
        <taxon>Chordata</taxon>
        <taxon>Craniata</taxon>
        <taxon>Vertebrata</taxon>
        <taxon>Euteleostomi</taxon>
        <taxon>Mammalia</taxon>
        <taxon>Eutheria</taxon>
        <taxon>Laurasiatheria</taxon>
        <taxon>Artiodactyla</taxon>
        <taxon>Ruminantia</taxon>
        <taxon>Pecora</taxon>
        <taxon>Bovidae</taxon>
        <taxon>Bovinae</taxon>
        <taxon>Bos</taxon>
    </lineage>
</organism>
<evidence type="ECO:0000256" key="12">
    <source>
        <dbReference type="SAM" id="Phobius"/>
    </source>
</evidence>
<dbReference type="OMA" id="IYVFMDQ"/>
<dbReference type="PANTHER" id="PTHR10489:SF954">
    <property type="entry name" value="G PROTEIN-COUPLED RECEPTOR 25"/>
    <property type="match status" value="1"/>
</dbReference>
<feature type="region of interest" description="Disordered" evidence="11">
    <location>
        <begin position="330"/>
        <end position="374"/>
    </location>
</feature>
<evidence type="ECO:0000256" key="5">
    <source>
        <dbReference type="ARBA" id="ARBA00023136"/>
    </source>
</evidence>
<keyword evidence="2 10" id="KW-0812">Transmembrane</keyword>
<comment type="subcellular location">
    <subcellularLocation>
        <location evidence="1">Membrane</location>
        <topology evidence="1">Multi-pass membrane protein</topology>
    </subcellularLocation>
</comment>
<feature type="transmembrane region" description="Helical" evidence="12">
    <location>
        <begin position="81"/>
        <end position="101"/>
    </location>
</feature>
<accession>A0A3Q1MCI3</accession>
<evidence type="ECO:0000256" key="11">
    <source>
        <dbReference type="SAM" id="MobiDB-lite"/>
    </source>
</evidence>
<dbReference type="InterPro" id="IPR000276">
    <property type="entry name" value="GPCR_Rhodpsn"/>
</dbReference>
<dbReference type="Ensembl" id="ENSBTAT00000066516.2">
    <property type="protein sequence ID" value="ENSBTAP00000071828.1"/>
    <property type="gene ID" value="ENSBTAG00000053928.2"/>
</dbReference>
<reference evidence="14" key="3">
    <citation type="submission" date="2025-09" db="UniProtKB">
        <authorList>
            <consortium name="Ensembl"/>
        </authorList>
    </citation>
    <scope>IDENTIFICATION</scope>
    <source>
        <strain evidence="14">Hereford</strain>
    </source>
</reference>
<dbReference type="OrthoDB" id="8935849at2759"/>
<evidence type="ECO:0000313" key="16">
    <source>
        <dbReference type="VGNC" id="VGNC:106757"/>
    </source>
</evidence>
<keyword evidence="15" id="KW-1185">Reference proteome</keyword>
<dbReference type="VEuPathDB" id="HostDB:ENSBTAG00000053928"/>
<dbReference type="AlphaFoldDB" id="A0A3Q1MCI3"/>
<evidence type="ECO:0000256" key="6">
    <source>
        <dbReference type="ARBA" id="ARBA00023170"/>
    </source>
</evidence>
<evidence type="ECO:0000256" key="2">
    <source>
        <dbReference type="ARBA" id="ARBA00022692"/>
    </source>
</evidence>
<dbReference type="Pfam" id="PF00001">
    <property type="entry name" value="7tm_1"/>
    <property type="match status" value="1"/>
</dbReference>
<dbReference type="SUPFAM" id="SSF81321">
    <property type="entry name" value="Family A G protein-coupled receptor-like"/>
    <property type="match status" value="1"/>
</dbReference>
<comment type="similarity">
    <text evidence="10">Belongs to the G-protein coupled receptor 1 family.</text>
</comment>
<protein>
    <recommendedName>
        <fullName evidence="9">Probable G-protein coupled receptor 25</fullName>
    </recommendedName>
</protein>
<dbReference type="GO" id="GO:0097021">
    <property type="term" value="P:lymphocyte migration into lymphoid organs"/>
    <property type="evidence" value="ECO:0007669"/>
    <property type="project" value="Ensembl"/>
</dbReference>
<feature type="transmembrane region" description="Helical" evidence="12">
    <location>
        <begin position="48"/>
        <end position="69"/>
    </location>
</feature>
<evidence type="ECO:0000313" key="15">
    <source>
        <dbReference type="Proteomes" id="UP000009136"/>
    </source>
</evidence>
<keyword evidence="7 10" id="KW-0807">Transducer</keyword>
<comment type="function">
    <text evidence="8">Orphan receptor.</text>
</comment>
<evidence type="ECO:0000313" key="14">
    <source>
        <dbReference type="Ensembl" id="ENSBTAP00000071828.1"/>
    </source>
</evidence>
<feature type="transmembrane region" description="Helical" evidence="12">
    <location>
        <begin position="160"/>
        <end position="181"/>
    </location>
</feature>
<evidence type="ECO:0000259" key="13">
    <source>
        <dbReference type="PROSITE" id="PS50262"/>
    </source>
</evidence>
<keyword evidence="6 10" id="KW-0675">Receptor</keyword>
<feature type="transmembrane region" description="Helical" evidence="12">
    <location>
        <begin position="250"/>
        <end position="272"/>
    </location>
</feature>
<dbReference type="CTD" id="2848"/>
<dbReference type="PROSITE" id="PS00237">
    <property type="entry name" value="G_PROTEIN_RECEP_F1_1"/>
    <property type="match status" value="1"/>
</dbReference>
<evidence type="ECO:0000256" key="1">
    <source>
        <dbReference type="ARBA" id="ARBA00004141"/>
    </source>
</evidence>
<keyword evidence="3 12" id="KW-1133">Transmembrane helix</keyword>
<dbReference type="STRING" id="9913.ENSBTAP00000071828"/>
<evidence type="ECO:0000256" key="4">
    <source>
        <dbReference type="ARBA" id="ARBA00023040"/>
    </source>
</evidence>
<feature type="transmembrane region" description="Helical" evidence="12">
    <location>
        <begin position="209"/>
        <end position="230"/>
    </location>
</feature>
<dbReference type="KEGG" id="bta:107133259"/>
<proteinExistence type="inferred from homology"/>
<keyword evidence="5 12" id="KW-0472">Membrane</keyword>
<dbReference type="GeneTree" id="ENSGT01130000278303"/>
<dbReference type="PANTHER" id="PTHR10489">
    <property type="entry name" value="CELL ADHESION MOLECULE"/>
    <property type="match status" value="1"/>
</dbReference>
<dbReference type="GO" id="GO:0004930">
    <property type="term" value="F:G protein-coupled receptor activity"/>
    <property type="evidence" value="ECO:0000318"/>
    <property type="project" value="GO_Central"/>
</dbReference>
<dbReference type="FunCoup" id="A0A3Q1MCI3">
    <property type="interactions" value="5"/>
</dbReference>
<gene>
    <name evidence="14 16" type="primary">GPR25</name>
</gene>
<keyword evidence="4 10" id="KW-0297">G-protein coupled receptor</keyword>
<dbReference type="RefSeq" id="XP_015330805.2">
    <property type="nucleotide sequence ID" value="XM_015475319.3"/>
</dbReference>
<reference evidence="14" key="2">
    <citation type="submission" date="2025-08" db="UniProtKB">
        <authorList>
            <consortium name="Ensembl"/>
        </authorList>
    </citation>
    <scope>IDENTIFICATION</scope>
    <source>
        <strain evidence="14">Hereford</strain>
    </source>
</reference>
<dbReference type="Gene3D" id="1.20.1070.10">
    <property type="entry name" value="Rhodopsin 7-helix transmembrane proteins"/>
    <property type="match status" value="1"/>
</dbReference>
<feature type="transmembrane region" description="Helical" evidence="12">
    <location>
        <begin position="292"/>
        <end position="315"/>
    </location>
</feature>
<dbReference type="GO" id="GO:0005886">
    <property type="term" value="C:plasma membrane"/>
    <property type="evidence" value="ECO:0000318"/>
    <property type="project" value="GO_Central"/>
</dbReference>
<evidence type="ECO:0000256" key="7">
    <source>
        <dbReference type="ARBA" id="ARBA00023224"/>
    </source>
</evidence>